<dbReference type="Gene3D" id="3.40.50.300">
    <property type="entry name" value="P-loop containing nucleotide triphosphate hydrolases"/>
    <property type="match status" value="1"/>
</dbReference>
<dbReference type="InterPro" id="IPR003593">
    <property type="entry name" value="AAA+_ATPase"/>
</dbReference>
<dbReference type="GO" id="GO:0016887">
    <property type="term" value="F:ATP hydrolysis activity"/>
    <property type="evidence" value="ECO:0007669"/>
    <property type="project" value="InterPro"/>
</dbReference>
<evidence type="ECO:0000256" key="3">
    <source>
        <dbReference type="ARBA" id="ARBA00022741"/>
    </source>
</evidence>
<accession>A0A5A9GQJ0</accession>
<dbReference type="AlphaFoldDB" id="A0A5A9GQJ0"/>
<evidence type="ECO:0000256" key="4">
    <source>
        <dbReference type="ARBA" id="ARBA00022840"/>
    </source>
</evidence>
<name>A0A5A9GQJ0_AZOLI</name>
<sequence length="269" mass="29579">MTHDHSSSGIGASATAKLSVTHVSKGFSSVNGQVVKAIGDANLSIAEGEFAAFIGPSGCGKSTLLYMIAGFERPTSGTVAMNGHSIDRPRPDRGIVFQEYVLFPWLTVEGNIRFGLDVQNRRDAVSDERVRHLISVVGLTGFENAYPHTLSGGMQQRVAIARALAYDPEVLLMDEPFGALDAQTKRRLINDFIRVWEESRKTVVFVTHSVEEALLLADKVYLFSARPSTIKQVFEVNLPRPRDITAPQFIELEKALLESLDEEVSKMMA</sequence>
<dbReference type="InterPro" id="IPR027417">
    <property type="entry name" value="P-loop_NTPase"/>
</dbReference>
<evidence type="ECO:0000259" key="5">
    <source>
        <dbReference type="PROSITE" id="PS50893"/>
    </source>
</evidence>
<dbReference type="SUPFAM" id="SSF52540">
    <property type="entry name" value="P-loop containing nucleoside triphosphate hydrolases"/>
    <property type="match status" value="1"/>
</dbReference>
<dbReference type="Proteomes" id="UP000324927">
    <property type="component" value="Unassembled WGS sequence"/>
</dbReference>
<keyword evidence="3" id="KW-0547">Nucleotide-binding</keyword>
<dbReference type="PANTHER" id="PTHR42788:SF13">
    <property type="entry name" value="ALIPHATIC SULFONATES IMPORT ATP-BINDING PROTEIN SSUB"/>
    <property type="match status" value="1"/>
</dbReference>
<keyword evidence="2" id="KW-0813">Transport</keyword>
<gene>
    <name evidence="6" type="ORF">FZ942_12820</name>
</gene>
<reference evidence="6 7" key="1">
    <citation type="submission" date="2019-08" db="EMBL/GenBank/DDBJ databases">
        <authorList>
            <person name="Grouzdev D."/>
            <person name="Tikhonova E."/>
            <person name="Kravchenko I."/>
        </authorList>
    </citation>
    <scope>NUCLEOTIDE SEQUENCE [LARGE SCALE GENOMIC DNA]</scope>
    <source>
        <strain evidence="6 7">59b</strain>
    </source>
</reference>
<evidence type="ECO:0000256" key="1">
    <source>
        <dbReference type="ARBA" id="ARBA00005417"/>
    </source>
</evidence>
<comment type="similarity">
    <text evidence="1">Belongs to the ABC transporter superfamily.</text>
</comment>
<dbReference type="RefSeq" id="WP_149231458.1">
    <property type="nucleotide sequence ID" value="NZ_JALJXJ010000005.1"/>
</dbReference>
<dbReference type="EMBL" id="VTTN01000004">
    <property type="protein sequence ID" value="KAA0596062.1"/>
    <property type="molecule type" value="Genomic_DNA"/>
</dbReference>
<comment type="caution">
    <text evidence="6">The sequence shown here is derived from an EMBL/GenBank/DDBJ whole genome shotgun (WGS) entry which is preliminary data.</text>
</comment>
<keyword evidence="7" id="KW-1185">Reference proteome</keyword>
<dbReference type="Pfam" id="PF00005">
    <property type="entry name" value="ABC_tran"/>
    <property type="match status" value="1"/>
</dbReference>
<dbReference type="InterPro" id="IPR017871">
    <property type="entry name" value="ABC_transporter-like_CS"/>
</dbReference>
<proteinExistence type="inferred from homology"/>
<dbReference type="GO" id="GO:0005524">
    <property type="term" value="F:ATP binding"/>
    <property type="evidence" value="ECO:0007669"/>
    <property type="project" value="UniProtKB-KW"/>
</dbReference>
<dbReference type="PROSITE" id="PS50893">
    <property type="entry name" value="ABC_TRANSPORTER_2"/>
    <property type="match status" value="1"/>
</dbReference>
<feature type="domain" description="ABC transporter" evidence="5">
    <location>
        <begin position="18"/>
        <end position="250"/>
    </location>
</feature>
<dbReference type="OrthoDB" id="8016555at2"/>
<evidence type="ECO:0000256" key="2">
    <source>
        <dbReference type="ARBA" id="ARBA00022448"/>
    </source>
</evidence>
<keyword evidence="4 6" id="KW-0067">ATP-binding</keyword>
<organism evidence="6 7">
    <name type="scientific">Azospirillum lipoferum</name>
    <dbReference type="NCBI Taxonomy" id="193"/>
    <lineage>
        <taxon>Bacteria</taxon>
        <taxon>Pseudomonadati</taxon>
        <taxon>Pseudomonadota</taxon>
        <taxon>Alphaproteobacteria</taxon>
        <taxon>Rhodospirillales</taxon>
        <taxon>Azospirillaceae</taxon>
        <taxon>Azospirillum</taxon>
    </lineage>
</organism>
<dbReference type="SMART" id="SM00382">
    <property type="entry name" value="AAA"/>
    <property type="match status" value="1"/>
</dbReference>
<evidence type="ECO:0000313" key="7">
    <source>
        <dbReference type="Proteomes" id="UP000324927"/>
    </source>
</evidence>
<dbReference type="CDD" id="cd03293">
    <property type="entry name" value="ABC_NrtD_SsuB_transporters"/>
    <property type="match status" value="1"/>
</dbReference>
<dbReference type="PROSITE" id="PS00211">
    <property type="entry name" value="ABC_TRANSPORTER_1"/>
    <property type="match status" value="1"/>
</dbReference>
<dbReference type="InterPro" id="IPR003439">
    <property type="entry name" value="ABC_transporter-like_ATP-bd"/>
</dbReference>
<dbReference type="InterPro" id="IPR050166">
    <property type="entry name" value="ABC_transporter_ATP-bind"/>
</dbReference>
<dbReference type="PANTHER" id="PTHR42788">
    <property type="entry name" value="TAURINE IMPORT ATP-BINDING PROTEIN-RELATED"/>
    <property type="match status" value="1"/>
</dbReference>
<evidence type="ECO:0000313" key="6">
    <source>
        <dbReference type="EMBL" id="KAA0596062.1"/>
    </source>
</evidence>
<protein>
    <submittedName>
        <fullName evidence="6">ABC transporter ATP-binding protein</fullName>
    </submittedName>
</protein>